<feature type="region of interest" description="Disordered" evidence="1">
    <location>
        <begin position="127"/>
        <end position="160"/>
    </location>
</feature>
<comment type="caution">
    <text evidence="3">The sequence shown here is derived from an EMBL/GenBank/DDBJ whole genome shotgun (WGS) entry which is preliminary data.</text>
</comment>
<dbReference type="AlphaFoldDB" id="A0A0R1EYY6"/>
<keyword evidence="2" id="KW-0732">Signal</keyword>
<accession>A0A0R1EYY6</accession>
<feature type="chain" id="PRO_5039155671" description="Hydrolase" evidence="2">
    <location>
        <begin position="28"/>
        <end position="359"/>
    </location>
</feature>
<feature type="signal peptide" evidence="2">
    <location>
        <begin position="1"/>
        <end position="27"/>
    </location>
</feature>
<proteinExistence type="predicted"/>
<name>A0A0R1EYY6_LACZE</name>
<gene>
    <name evidence="3" type="ORF">FD51_GL000543</name>
</gene>
<dbReference type="Proteomes" id="UP000051984">
    <property type="component" value="Unassembled WGS sequence"/>
</dbReference>
<dbReference type="EMBL" id="AZCT01000010">
    <property type="protein sequence ID" value="KRK12132.1"/>
    <property type="molecule type" value="Genomic_DNA"/>
</dbReference>
<reference evidence="3 4" key="1">
    <citation type="journal article" date="2015" name="Genome Announc.">
        <title>Expanding the biotechnology potential of lactobacilli through comparative genomics of 213 strains and associated genera.</title>
        <authorList>
            <person name="Sun Z."/>
            <person name="Harris H.M."/>
            <person name="McCann A."/>
            <person name="Guo C."/>
            <person name="Argimon S."/>
            <person name="Zhang W."/>
            <person name="Yang X."/>
            <person name="Jeffery I.B."/>
            <person name="Cooney J.C."/>
            <person name="Kagawa T.F."/>
            <person name="Liu W."/>
            <person name="Song Y."/>
            <person name="Salvetti E."/>
            <person name="Wrobel A."/>
            <person name="Rasinkangas P."/>
            <person name="Parkhill J."/>
            <person name="Rea M.C."/>
            <person name="O'Sullivan O."/>
            <person name="Ritari J."/>
            <person name="Douillard F.P."/>
            <person name="Paul Ross R."/>
            <person name="Yang R."/>
            <person name="Briner A.E."/>
            <person name="Felis G.E."/>
            <person name="de Vos W.M."/>
            <person name="Barrangou R."/>
            <person name="Klaenhammer T.R."/>
            <person name="Caufield P.W."/>
            <person name="Cui Y."/>
            <person name="Zhang H."/>
            <person name="O'Toole P.W."/>
        </authorList>
    </citation>
    <scope>NUCLEOTIDE SEQUENCE [LARGE SCALE GENOMIC DNA]</scope>
    <source>
        <strain evidence="3 4">DSM 20178</strain>
    </source>
</reference>
<evidence type="ECO:0000313" key="3">
    <source>
        <dbReference type="EMBL" id="KRK12132.1"/>
    </source>
</evidence>
<dbReference type="PATRIC" id="fig|1423816.3.peg.546"/>
<organism evidence="3 4">
    <name type="scientific">Lacticaseibacillus zeae DSM 20178 = KCTC 3804</name>
    <dbReference type="NCBI Taxonomy" id="1423816"/>
    <lineage>
        <taxon>Bacteria</taxon>
        <taxon>Bacillati</taxon>
        <taxon>Bacillota</taxon>
        <taxon>Bacilli</taxon>
        <taxon>Lactobacillales</taxon>
        <taxon>Lactobacillaceae</taxon>
        <taxon>Lacticaseibacillus</taxon>
    </lineage>
</organism>
<feature type="compositionally biased region" description="Low complexity" evidence="1">
    <location>
        <begin position="131"/>
        <end position="160"/>
    </location>
</feature>
<evidence type="ECO:0000313" key="4">
    <source>
        <dbReference type="Proteomes" id="UP000051984"/>
    </source>
</evidence>
<dbReference type="eggNOG" id="COG3103">
    <property type="taxonomic scope" value="Bacteria"/>
</dbReference>
<evidence type="ECO:0000256" key="1">
    <source>
        <dbReference type="SAM" id="MobiDB-lite"/>
    </source>
</evidence>
<sequence>MKSGGTTNMKKLLSTVLFSAVALSAVALSKPSHVSAATKDTDSTTVSAPASDKTEANVTYNGGATTVWTSPTVGQQAKRYVTTGEHLQFVNSKKVYSEIWYETADHGWVPERYLSINTLQQLAPLTQKADASAAPTQTTSPAEQAAQSTSNNAQASSSAAAQDAAASSAAASSAAQAAAQQQAQQQAQQAAAASQAAAQQQAQQSAAAQQQAQQAAAASQAALQQQQAAASKAAAQQQQAQQPASQATVQTTQTAVQTAQPQQATQQQATSNQGTFKISFYDPSVLGSNMGYNGVAANLSVFPKGTKLRITMSNGQVLERTVNDTGSFAAGNPRQLDVAMPNDQIPSAGVLSATVEVIG</sequence>
<evidence type="ECO:0000256" key="2">
    <source>
        <dbReference type="SAM" id="SignalP"/>
    </source>
</evidence>
<protein>
    <recommendedName>
        <fullName evidence="5">Hydrolase</fullName>
    </recommendedName>
</protein>
<evidence type="ECO:0008006" key="5">
    <source>
        <dbReference type="Google" id="ProtNLM"/>
    </source>
</evidence>